<accession>A0A643FJZ7</accession>
<dbReference type="GeneID" id="98404476"/>
<organism evidence="3 4">
    <name type="scientific">Cupriavidus basilensis</name>
    <dbReference type="NCBI Taxonomy" id="68895"/>
    <lineage>
        <taxon>Bacteria</taxon>
        <taxon>Pseudomonadati</taxon>
        <taxon>Pseudomonadota</taxon>
        <taxon>Betaproteobacteria</taxon>
        <taxon>Burkholderiales</taxon>
        <taxon>Burkholderiaceae</taxon>
        <taxon>Cupriavidus</taxon>
    </lineage>
</organism>
<evidence type="ECO:0000313" key="4">
    <source>
        <dbReference type="Proteomes" id="UP000397656"/>
    </source>
</evidence>
<evidence type="ECO:0000313" key="3">
    <source>
        <dbReference type="EMBL" id="QOT80932.1"/>
    </source>
</evidence>
<gene>
    <name evidence="3" type="ORF">F7R26_026380</name>
</gene>
<dbReference type="Proteomes" id="UP000397656">
    <property type="component" value="Chromosome 2"/>
</dbReference>
<dbReference type="Gene3D" id="3.40.50.360">
    <property type="match status" value="1"/>
</dbReference>
<protein>
    <submittedName>
        <fullName evidence="3">NAD(P)H-dependent oxidoreductase</fullName>
    </submittedName>
</protein>
<dbReference type="InterPro" id="IPR003680">
    <property type="entry name" value="Flavodoxin_fold"/>
</dbReference>
<dbReference type="PANTHER" id="PTHR47307:SF1">
    <property type="entry name" value="GLUTATHIONE-REGULATED POTASSIUM-EFFLUX SYSTEM ANCILLARY PROTEIN KEFG"/>
    <property type="match status" value="1"/>
</dbReference>
<evidence type="ECO:0000256" key="1">
    <source>
        <dbReference type="ARBA" id="ARBA00023002"/>
    </source>
</evidence>
<dbReference type="GO" id="GO:0003955">
    <property type="term" value="F:NAD(P)H dehydrogenase (quinone) activity"/>
    <property type="evidence" value="ECO:0007669"/>
    <property type="project" value="TreeGrafter"/>
</dbReference>
<dbReference type="InterPro" id="IPR046980">
    <property type="entry name" value="KefG/KefF"/>
</dbReference>
<dbReference type="GO" id="GO:0009055">
    <property type="term" value="F:electron transfer activity"/>
    <property type="evidence" value="ECO:0007669"/>
    <property type="project" value="TreeGrafter"/>
</dbReference>
<dbReference type="AlphaFoldDB" id="A0A643FJZ7"/>
<keyword evidence="1" id="KW-0560">Oxidoreductase</keyword>
<sequence length="178" mass="19451">MSKTLILLFHPQFGQSRANRALCNAASTLPGVEIADLYALYPDGAIDVDAEVRRLLGAERIVFQFPLQWYATPALLKTWQDAVLTRMFYIAYETEGRALEGKPMLVAATAGNVQQAYGPGGVNLFALAELLRPLQATANRCGLPWSAPFLLYEAGKLDDQALAAAGKRYVVRLQHIAA</sequence>
<reference evidence="3 4" key="1">
    <citation type="submission" date="2020-10" db="EMBL/GenBank/DDBJ databases">
        <title>Complete genome sequence of Cupriavidus basilensis CCUG 49340T.</title>
        <authorList>
            <person name="Salva-Serra F."/>
            <person name="Donoso R.A."/>
            <person name="Cho K.H."/>
            <person name="Yoo J.A."/>
            <person name="Lee K."/>
            <person name="Yoon S.-H."/>
            <person name="Perez-Pantoja D."/>
            <person name="Moore E.R.B."/>
        </authorList>
    </citation>
    <scope>NUCLEOTIDE SEQUENCE [LARGE SCALE GENOMIC DNA]</scope>
    <source>
        <strain evidence="4">CCUG 49340</strain>
    </source>
</reference>
<dbReference type="PANTHER" id="PTHR47307">
    <property type="entry name" value="GLUTATHIONE-REGULATED POTASSIUM-EFFLUX SYSTEM ANCILLARY PROTEIN KEFG"/>
    <property type="match status" value="1"/>
</dbReference>
<dbReference type="Pfam" id="PF02525">
    <property type="entry name" value="Flavodoxin_2"/>
    <property type="match status" value="1"/>
</dbReference>
<dbReference type="RefSeq" id="WP_150992234.1">
    <property type="nucleotide sequence ID" value="NZ_CP062804.1"/>
</dbReference>
<proteinExistence type="predicted"/>
<dbReference type="SUPFAM" id="SSF52218">
    <property type="entry name" value="Flavoproteins"/>
    <property type="match status" value="1"/>
</dbReference>
<dbReference type="EMBL" id="CP062804">
    <property type="protein sequence ID" value="QOT80932.1"/>
    <property type="molecule type" value="Genomic_DNA"/>
</dbReference>
<evidence type="ECO:0000259" key="2">
    <source>
        <dbReference type="Pfam" id="PF02525"/>
    </source>
</evidence>
<name>A0A643FJZ7_9BURK</name>
<feature type="domain" description="Flavodoxin-like fold" evidence="2">
    <location>
        <begin position="2"/>
        <end position="170"/>
    </location>
</feature>
<dbReference type="GO" id="GO:0010181">
    <property type="term" value="F:FMN binding"/>
    <property type="evidence" value="ECO:0007669"/>
    <property type="project" value="TreeGrafter"/>
</dbReference>
<dbReference type="InterPro" id="IPR029039">
    <property type="entry name" value="Flavoprotein-like_sf"/>
</dbReference>